<name>G0NQ77_CAEBE</name>
<dbReference type="OMA" id="GCEALEC"/>
<keyword evidence="3" id="KW-1185">Reference proteome</keyword>
<dbReference type="OrthoDB" id="5876505at2759"/>
<feature type="transmembrane region" description="Helical" evidence="1">
    <location>
        <begin position="152"/>
        <end position="177"/>
    </location>
</feature>
<evidence type="ECO:0008006" key="4">
    <source>
        <dbReference type="Google" id="ProtNLM"/>
    </source>
</evidence>
<dbReference type="InterPro" id="IPR018817">
    <property type="entry name" value="7TM_GPCR_serpentine_rcpt_Srz"/>
</dbReference>
<dbReference type="Pfam" id="PF10325">
    <property type="entry name" value="7TM_GPCR_Srz"/>
    <property type="match status" value="1"/>
</dbReference>
<feature type="transmembrane region" description="Helical" evidence="1">
    <location>
        <begin position="189"/>
        <end position="214"/>
    </location>
</feature>
<protein>
    <recommendedName>
        <fullName evidence="4">Serpentine Receptor, class Z</fullName>
    </recommendedName>
</protein>
<dbReference type="Proteomes" id="UP000008068">
    <property type="component" value="Unassembled WGS sequence"/>
</dbReference>
<feature type="transmembrane region" description="Helical" evidence="1">
    <location>
        <begin position="265"/>
        <end position="287"/>
    </location>
</feature>
<organism evidence="3">
    <name type="scientific">Caenorhabditis brenneri</name>
    <name type="common">Nematode worm</name>
    <dbReference type="NCBI Taxonomy" id="135651"/>
    <lineage>
        <taxon>Eukaryota</taxon>
        <taxon>Metazoa</taxon>
        <taxon>Ecdysozoa</taxon>
        <taxon>Nematoda</taxon>
        <taxon>Chromadorea</taxon>
        <taxon>Rhabditida</taxon>
        <taxon>Rhabditina</taxon>
        <taxon>Rhabditomorpha</taxon>
        <taxon>Rhabditoidea</taxon>
        <taxon>Rhabditidae</taxon>
        <taxon>Peloderinae</taxon>
        <taxon>Caenorhabditis</taxon>
    </lineage>
</organism>
<feature type="transmembrane region" description="Helical" evidence="1">
    <location>
        <begin position="104"/>
        <end position="132"/>
    </location>
</feature>
<gene>
    <name evidence="2" type="ORF">CAEBREN_10366</name>
</gene>
<accession>G0NQ77</accession>
<feature type="transmembrane region" description="Helical" evidence="1">
    <location>
        <begin position="234"/>
        <end position="258"/>
    </location>
</feature>
<feature type="transmembrane region" description="Helical" evidence="1">
    <location>
        <begin position="73"/>
        <end position="92"/>
    </location>
</feature>
<keyword evidence="1" id="KW-1133">Transmembrane helix</keyword>
<dbReference type="EMBL" id="GL379923">
    <property type="protein sequence ID" value="EGT35507.1"/>
    <property type="molecule type" value="Genomic_DNA"/>
</dbReference>
<dbReference type="PANTHER" id="PTHR31720:SF16">
    <property type="entry name" value="G PROTEIN-COUPLED RECEPTOR-RELATED"/>
    <property type="match status" value="1"/>
</dbReference>
<feature type="transmembrane region" description="Helical" evidence="1">
    <location>
        <begin position="21"/>
        <end position="45"/>
    </location>
</feature>
<dbReference type="HOGENOM" id="CLU_056063_2_1_1"/>
<dbReference type="InParanoid" id="G0NQ77"/>
<keyword evidence="1" id="KW-0812">Transmembrane</keyword>
<dbReference type="STRING" id="135651.G0NQ77"/>
<keyword evidence="1" id="KW-0472">Membrane</keyword>
<proteinExistence type="predicted"/>
<dbReference type="eggNOG" id="ENOG502THKU">
    <property type="taxonomic scope" value="Eukaryota"/>
</dbReference>
<reference evidence="3" key="1">
    <citation type="submission" date="2011-07" db="EMBL/GenBank/DDBJ databases">
        <authorList>
            <consortium name="Caenorhabditis brenneri Sequencing and Analysis Consortium"/>
            <person name="Wilson R.K."/>
        </authorList>
    </citation>
    <scope>NUCLEOTIDE SEQUENCE [LARGE SCALE GENOMIC DNA]</scope>
    <source>
        <strain evidence="3">PB2801</strain>
    </source>
</reference>
<dbReference type="PANTHER" id="PTHR31720">
    <property type="entry name" value="SERPENTINE RECEPTOR, CLASS Z-RELATED"/>
    <property type="match status" value="1"/>
</dbReference>
<sequence length="335" mass="39074">MNFTNFFDKKQIVNAIENSTFVAYLVIFSILILCFLILLPFYVYVNKVNKVRDKSTLVFPITNHFYEMNKATYFIFLYLISSIIATIVLFIYQSSLAALGIVSFFLMALALYIIIQVFYLLLALLAIQRLLIYFIPSVENQLAKTLKTIHTYIWYIYILFTTKEVFGLIFVSFCALTECKPQKFLMFKIVYTSTFLFLNLLLITSAFLYIPITWSVWKLSNFTISKQNRPQKYIFFQMIIILIFKFLCIPAMLLFLYYESSLSAVMFFVAATDIVIIPLIIEISYLGCNKRNIDILFRNFSLIKFFKVLLDINNESTVQPQITFTNFSGYSASAL</sequence>
<evidence type="ECO:0000313" key="3">
    <source>
        <dbReference type="Proteomes" id="UP000008068"/>
    </source>
</evidence>
<dbReference type="AlphaFoldDB" id="G0NQ77"/>
<evidence type="ECO:0000313" key="2">
    <source>
        <dbReference type="EMBL" id="EGT35507.1"/>
    </source>
</evidence>
<evidence type="ECO:0000256" key="1">
    <source>
        <dbReference type="SAM" id="Phobius"/>
    </source>
</evidence>